<comment type="caution">
    <text evidence="1">The sequence shown here is derived from an EMBL/GenBank/DDBJ whole genome shotgun (WGS) entry which is preliminary data.</text>
</comment>
<keyword evidence="2" id="KW-1185">Reference proteome</keyword>
<accession>A0A392RUQ0</accession>
<evidence type="ECO:0000313" key="2">
    <source>
        <dbReference type="Proteomes" id="UP000265520"/>
    </source>
</evidence>
<name>A0A392RUQ0_9FABA</name>
<evidence type="ECO:0000313" key="1">
    <source>
        <dbReference type="EMBL" id="MCI39922.1"/>
    </source>
</evidence>
<sequence length="100" mass="11312">RAFEIVCDGLDVEPSLGVFFYFYQVKGLEPHKWVSISAQANRGLYVPFASNFKNFKDGYFRVHHGVGADELMFDSNGEPLFPFYWTSQPVALKGTDPDAL</sequence>
<dbReference type="EMBL" id="LXQA010273616">
    <property type="protein sequence ID" value="MCI39922.1"/>
    <property type="molecule type" value="Genomic_DNA"/>
</dbReference>
<dbReference type="Proteomes" id="UP000265520">
    <property type="component" value="Unassembled WGS sequence"/>
</dbReference>
<proteinExistence type="predicted"/>
<feature type="non-terminal residue" evidence="1">
    <location>
        <position position="1"/>
    </location>
</feature>
<reference evidence="1 2" key="1">
    <citation type="journal article" date="2018" name="Front. Plant Sci.">
        <title>Red Clover (Trifolium pratense) and Zigzag Clover (T. medium) - A Picture of Genomic Similarities and Differences.</title>
        <authorList>
            <person name="Dluhosova J."/>
            <person name="Istvanek J."/>
            <person name="Nedelnik J."/>
            <person name="Repkova J."/>
        </authorList>
    </citation>
    <scope>NUCLEOTIDE SEQUENCE [LARGE SCALE GENOMIC DNA]</scope>
    <source>
        <strain evidence="2">cv. 10/8</strain>
        <tissue evidence="1">Leaf</tissue>
    </source>
</reference>
<dbReference type="AlphaFoldDB" id="A0A392RUQ0"/>
<protein>
    <submittedName>
        <fullName evidence="1">Uncharacterized protein</fullName>
    </submittedName>
</protein>
<organism evidence="1 2">
    <name type="scientific">Trifolium medium</name>
    <dbReference type="NCBI Taxonomy" id="97028"/>
    <lineage>
        <taxon>Eukaryota</taxon>
        <taxon>Viridiplantae</taxon>
        <taxon>Streptophyta</taxon>
        <taxon>Embryophyta</taxon>
        <taxon>Tracheophyta</taxon>
        <taxon>Spermatophyta</taxon>
        <taxon>Magnoliopsida</taxon>
        <taxon>eudicotyledons</taxon>
        <taxon>Gunneridae</taxon>
        <taxon>Pentapetalae</taxon>
        <taxon>rosids</taxon>
        <taxon>fabids</taxon>
        <taxon>Fabales</taxon>
        <taxon>Fabaceae</taxon>
        <taxon>Papilionoideae</taxon>
        <taxon>50 kb inversion clade</taxon>
        <taxon>NPAAA clade</taxon>
        <taxon>Hologalegina</taxon>
        <taxon>IRL clade</taxon>
        <taxon>Trifolieae</taxon>
        <taxon>Trifolium</taxon>
    </lineage>
</organism>